<sequence>MEVMNMQEFKLIEKIKELTKSDNTDNLNIGDDCAVIKNMSTDKDILVTADILVENIHFSLNYYPFYDIGYKSAQANISDIICKGANPKNVFISLSIPKKINDENILEWYRGFLEACKPYNIEISGGDTTSSNDFFFISITLIGTIEKNKAILRSNAQVNDNVYVLGFAGESDLGLKKLLSGNYDYNDESIKTHLRPKLFYDKWQKIINKYKINSSIDISDGLLQDASHIAEKSNKTIEIYESSNWNLVNRFFYKDNKDNKEILKSILTGGEDYAIIFTSTDNIQEENNLIKIGKVKEYSNTFIRFIDINNKEIHFDSLGFVHS</sequence>
<feature type="binding site" evidence="2">
    <location>
        <begin position="126"/>
        <end position="127"/>
    </location>
    <ligand>
        <name>ATP</name>
        <dbReference type="ChEBI" id="CHEBI:30616"/>
    </ligand>
</feature>
<feature type="binding site" evidence="2">
    <location>
        <position position="320"/>
    </location>
    <ligand>
        <name>substrate</name>
    </ligand>
</feature>
<feature type="binding site" evidence="2">
    <location>
        <position position="79"/>
    </location>
    <ligand>
        <name>Mg(2+)</name>
        <dbReference type="ChEBI" id="CHEBI:18420"/>
        <label>4</label>
    </ligand>
</feature>
<dbReference type="InterPro" id="IPR036921">
    <property type="entry name" value="PurM-like_N_sf"/>
</dbReference>
<evidence type="ECO:0000313" key="4">
    <source>
        <dbReference type="EMBL" id="ACN84143.1"/>
    </source>
</evidence>
<dbReference type="UniPathway" id="UPA00060">
    <property type="reaction ID" value="UER00142"/>
</dbReference>
<comment type="caution">
    <text evidence="2">Lacks conserved residue(s) required for the propagation of feature annotation.</text>
</comment>
<dbReference type="SUPFAM" id="SSF56042">
    <property type="entry name" value="PurM C-terminal domain-like"/>
    <property type="match status" value="1"/>
</dbReference>
<evidence type="ECO:0000313" key="5">
    <source>
        <dbReference type="Proteomes" id="UP000001803"/>
    </source>
</evidence>
<feature type="binding site" evidence="2">
    <location>
        <position position="127"/>
    </location>
    <ligand>
        <name>Mg(2+)</name>
        <dbReference type="ChEBI" id="CHEBI:18420"/>
        <label>1</label>
    </ligand>
</feature>
<feature type="binding site" evidence="2">
    <location>
        <position position="153"/>
    </location>
    <ligand>
        <name>ATP</name>
        <dbReference type="ChEBI" id="CHEBI:30616"/>
    </ligand>
</feature>
<comment type="function">
    <text evidence="2">Catalyzes the ATP-dependent phosphorylation of thiamine-monophosphate (TMP) to form thiamine-pyrophosphate (TPP), the active form of vitamin B1.</text>
</comment>
<feature type="binding site" evidence="2">
    <location>
        <position position="219"/>
    </location>
    <ligand>
        <name>ATP</name>
        <dbReference type="ChEBI" id="CHEBI:30616"/>
    </ligand>
</feature>
<dbReference type="Gene3D" id="3.90.650.10">
    <property type="entry name" value="PurM-like C-terminal domain"/>
    <property type="match status" value="1"/>
</dbReference>
<dbReference type="InterPro" id="IPR006283">
    <property type="entry name" value="ThiL-like"/>
</dbReference>
<dbReference type="AlphaFoldDB" id="A0A3B6VD30"/>
<dbReference type="SUPFAM" id="SSF55326">
    <property type="entry name" value="PurM N-terminal domain-like"/>
    <property type="match status" value="1"/>
</dbReference>
<dbReference type="EC" id="2.7.4.16" evidence="2"/>
<dbReference type="GO" id="GO:0000287">
    <property type="term" value="F:magnesium ion binding"/>
    <property type="evidence" value="ECO:0007669"/>
    <property type="project" value="UniProtKB-UniRule"/>
</dbReference>
<dbReference type="Pfam" id="PF00586">
    <property type="entry name" value="AIRS"/>
    <property type="match status" value="1"/>
</dbReference>
<comment type="pathway">
    <text evidence="2">Cofactor biosynthesis; thiamine diphosphate biosynthesis; thiamine diphosphate from thiamine phosphate: step 1/1.</text>
</comment>
<dbReference type="Proteomes" id="UP000001803">
    <property type="component" value="Chromosome"/>
</dbReference>
<accession>A0A3B6VD30</accession>
<dbReference type="PANTHER" id="PTHR30270">
    <property type="entry name" value="THIAMINE-MONOPHOSPHATE KINASE"/>
    <property type="match status" value="1"/>
</dbReference>
<keyword evidence="2" id="KW-0067">ATP-binding</keyword>
<keyword evidence="2" id="KW-0547">Nucleotide-binding</keyword>
<dbReference type="GO" id="GO:0009030">
    <property type="term" value="F:thiamine-phosphate kinase activity"/>
    <property type="evidence" value="ECO:0007669"/>
    <property type="project" value="UniProtKB-UniRule"/>
</dbReference>
<feature type="binding site" evidence="2">
    <location>
        <position position="48"/>
    </location>
    <ligand>
        <name>Mg(2+)</name>
        <dbReference type="ChEBI" id="CHEBI:18420"/>
        <label>4</label>
    </ligand>
</feature>
<comment type="similarity">
    <text evidence="2">Belongs to the thiamine-monophosphate kinase family.</text>
</comment>
<feature type="binding site" evidence="2">
    <location>
        <position position="57"/>
    </location>
    <ligand>
        <name>substrate</name>
    </ligand>
</feature>
<keyword evidence="1 2" id="KW-0784">Thiamine biosynthesis</keyword>
<keyword evidence="2" id="KW-0460">Magnesium</keyword>
<feature type="binding site" evidence="2">
    <location>
        <position position="109"/>
    </location>
    <ligand>
        <name>ATP</name>
        <dbReference type="ChEBI" id="CHEBI:30616"/>
    </ligand>
</feature>
<feature type="binding site" evidence="2">
    <location>
        <position position="50"/>
    </location>
    <ligand>
        <name>Mg(2+)</name>
        <dbReference type="ChEBI" id="CHEBI:18420"/>
        <label>1</label>
    </ligand>
</feature>
<feature type="binding site" evidence="2">
    <location>
        <position position="79"/>
    </location>
    <ligand>
        <name>Mg(2+)</name>
        <dbReference type="ChEBI" id="CHEBI:18420"/>
        <label>2</label>
    </ligand>
</feature>
<dbReference type="STRING" id="565034.BHWA1_01673"/>
<feature type="binding site" evidence="2">
    <location>
        <position position="32"/>
    </location>
    <ligand>
        <name>Mg(2+)</name>
        <dbReference type="ChEBI" id="CHEBI:18420"/>
        <label>3</label>
    </ligand>
</feature>
<keyword evidence="2 4" id="KW-0418">Kinase</keyword>
<dbReference type="EMBL" id="CP001357">
    <property type="protein sequence ID" value="ACN84143.1"/>
    <property type="molecule type" value="Genomic_DNA"/>
</dbReference>
<feature type="binding site" evidence="2">
    <location>
        <position position="220"/>
    </location>
    <ligand>
        <name>Mg(2+)</name>
        <dbReference type="ChEBI" id="CHEBI:18420"/>
        <label>5</label>
    </ligand>
</feature>
<name>A0A3B6VD30_BRAHW</name>
<feature type="binding site" evidence="2">
    <location>
        <position position="217"/>
    </location>
    <ligand>
        <name>Mg(2+)</name>
        <dbReference type="ChEBI" id="CHEBI:18420"/>
        <label>3</label>
    </ligand>
</feature>
<dbReference type="NCBIfam" id="TIGR01379">
    <property type="entry name" value="thiL"/>
    <property type="match status" value="1"/>
</dbReference>
<dbReference type="CDD" id="cd02194">
    <property type="entry name" value="ThiL"/>
    <property type="match status" value="1"/>
</dbReference>
<proteinExistence type="inferred from homology"/>
<feature type="domain" description="PurM-like N-terminal" evidence="3">
    <location>
        <begin position="30"/>
        <end position="145"/>
    </location>
</feature>
<comment type="miscellaneous">
    <text evidence="2">Reaction mechanism of ThiL seems to utilize a direct, inline transfer of the gamma-phosphate of ATP to TMP rather than a phosphorylated enzyme intermediate.</text>
</comment>
<dbReference type="KEGG" id="bhy:BHWA1_01673"/>
<dbReference type="InterPro" id="IPR016188">
    <property type="entry name" value="PurM-like_N"/>
</dbReference>
<dbReference type="GO" id="GO:0005524">
    <property type="term" value="F:ATP binding"/>
    <property type="evidence" value="ECO:0007669"/>
    <property type="project" value="UniProtKB-UniRule"/>
</dbReference>
<evidence type="ECO:0000256" key="2">
    <source>
        <dbReference type="HAMAP-Rule" id="MF_02128"/>
    </source>
</evidence>
<keyword evidence="5" id="KW-1185">Reference proteome</keyword>
<feature type="binding site" evidence="2">
    <location>
        <position position="271"/>
    </location>
    <ligand>
        <name>substrate</name>
    </ligand>
</feature>
<evidence type="ECO:0000256" key="1">
    <source>
        <dbReference type="ARBA" id="ARBA00022977"/>
    </source>
</evidence>
<dbReference type="GO" id="GO:0009229">
    <property type="term" value="P:thiamine diphosphate biosynthetic process"/>
    <property type="evidence" value="ECO:0007669"/>
    <property type="project" value="UniProtKB-UniRule"/>
</dbReference>
<dbReference type="PIRSF" id="PIRSF005303">
    <property type="entry name" value="Thiam_monoph_kin"/>
    <property type="match status" value="1"/>
</dbReference>
<gene>
    <name evidence="2" type="primary">thiL</name>
    <name evidence="4" type="ordered locus">BHWA1_01673</name>
</gene>
<comment type="catalytic activity">
    <reaction evidence="2">
        <text>thiamine phosphate + ATP = thiamine diphosphate + ADP</text>
        <dbReference type="Rhea" id="RHEA:15913"/>
        <dbReference type="ChEBI" id="CHEBI:30616"/>
        <dbReference type="ChEBI" id="CHEBI:37575"/>
        <dbReference type="ChEBI" id="CHEBI:58937"/>
        <dbReference type="ChEBI" id="CHEBI:456216"/>
        <dbReference type="EC" id="2.7.4.16"/>
    </reaction>
</comment>
<evidence type="ECO:0000259" key="3">
    <source>
        <dbReference type="Pfam" id="PF00586"/>
    </source>
</evidence>
<feature type="binding site" evidence="2">
    <location>
        <position position="50"/>
    </location>
    <ligand>
        <name>Mg(2+)</name>
        <dbReference type="ChEBI" id="CHEBI:18420"/>
        <label>2</label>
    </ligand>
</feature>
<feature type="binding site" evidence="2">
    <location>
        <position position="32"/>
    </location>
    <ligand>
        <name>Mg(2+)</name>
        <dbReference type="ChEBI" id="CHEBI:18420"/>
        <label>4</label>
    </ligand>
</feature>
<organism evidence="4 5">
    <name type="scientific">Brachyspira hyodysenteriae (strain ATCC 49526 / WA1)</name>
    <dbReference type="NCBI Taxonomy" id="565034"/>
    <lineage>
        <taxon>Bacteria</taxon>
        <taxon>Pseudomonadati</taxon>
        <taxon>Spirochaetota</taxon>
        <taxon>Spirochaetia</taxon>
        <taxon>Brachyspirales</taxon>
        <taxon>Brachyspiraceae</taxon>
        <taxon>Brachyspira</taxon>
    </lineage>
</organism>
<dbReference type="InterPro" id="IPR036676">
    <property type="entry name" value="PurM-like_C_sf"/>
</dbReference>
<feature type="binding site" evidence="2">
    <location>
        <position position="79"/>
    </location>
    <ligand>
        <name>Mg(2+)</name>
        <dbReference type="ChEBI" id="CHEBI:18420"/>
        <label>3</label>
    </ligand>
</feature>
<protein>
    <recommendedName>
        <fullName evidence="2">Thiamine-monophosphate kinase</fullName>
        <shortName evidence="2">TMP kinase</shortName>
        <shortName evidence="2">Thiamine-phosphate kinase</shortName>
        <ecNumber evidence="2">2.7.4.16</ecNumber>
    </recommendedName>
</protein>
<reference evidence="4 5" key="1">
    <citation type="journal article" date="2009" name="PLoS ONE">
        <title>Genome sequence of the pathogenic intestinal spirochete Brachyspira hyodysenteriae reveals adaptations to its lifestyle in the porcine large intestine.</title>
        <authorList>
            <person name="Bellgard M.I."/>
            <person name="Wanchanthuek P."/>
            <person name="La T."/>
            <person name="Ryan K."/>
            <person name="Moolhuijzen P."/>
            <person name="Albertyn Z."/>
            <person name="Shaban B."/>
            <person name="Motro Y."/>
            <person name="Dunn D.S."/>
            <person name="Schibeci D."/>
            <person name="Hunter A."/>
            <person name="Barrero R."/>
            <person name="Phillips N.D."/>
            <person name="Hampson D.J."/>
        </authorList>
    </citation>
    <scope>NUCLEOTIDE SEQUENCE [LARGE SCALE GENOMIC DNA]</scope>
    <source>
        <strain evidence="5">ATCC 49526 / WA1</strain>
    </source>
</reference>
<keyword evidence="2" id="KW-0808">Transferase</keyword>
<dbReference type="HAMAP" id="MF_02128">
    <property type="entry name" value="TMP_kinase"/>
    <property type="match status" value="1"/>
</dbReference>
<dbReference type="PANTHER" id="PTHR30270:SF0">
    <property type="entry name" value="THIAMINE-MONOPHOSPHATE KINASE"/>
    <property type="match status" value="1"/>
</dbReference>
<dbReference type="GO" id="GO:0009228">
    <property type="term" value="P:thiamine biosynthetic process"/>
    <property type="evidence" value="ECO:0007669"/>
    <property type="project" value="UniProtKB-KW"/>
</dbReference>
<dbReference type="Gene3D" id="3.30.1330.10">
    <property type="entry name" value="PurM-like, N-terminal domain"/>
    <property type="match status" value="1"/>
</dbReference>
<keyword evidence="2" id="KW-0479">Metal-binding</keyword>